<evidence type="ECO:0000313" key="3">
    <source>
        <dbReference type="EMBL" id="KAK4740855.1"/>
    </source>
</evidence>
<keyword evidence="4" id="KW-1185">Reference proteome</keyword>
<evidence type="ECO:0000313" key="4">
    <source>
        <dbReference type="Proteomes" id="UP001345219"/>
    </source>
</evidence>
<dbReference type="PANTHER" id="PTHR33155:SF75">
    <property type="entry name" value="OS02G0750800 PROTEIN"/>
    <property type="match status" value="1"/>
</dbReference>
<dbReference type="Pfam" id="PF11250">
    <property type="entry name" value="FAF"/>
    <property type="match status" value="1"/>
</dbReference>
<sequence length="229" mass="26400">MAARQSQTPPPFSFPFIEDCIGDESCAHPPMPFLDWSKEYAGDEAVLQMERRTRRPEMRGTENLQSHMPWVLKRTYTTDGRLVLRKEPVKHHEYFRAHRRDGRLTLQLMPLDNEVFDLEDEDDTEREVDTLGDDAYNDYIDDKLYNLEDDGENVDGSTYDGDEHICQVAGVEEDEAILITPLEIGGGLGKCLKEYNIGQKESLHEYLGRLCQLSGLFIKINRIARYPTN</sequence>
<dbReference type="AlphaFoldDB" id="A0AAN7G966"/>
<proteinExistence type="inferred from homology"/>
<feature type="domain" description="FAF" evidence="2">
    <location>
        <begin position="64"/>
        <end position="108"/>
    </location>
</feature>
<dbReference type="InterPro" id="IPR021410">
    <property type="entry name" value="FAF"/>
</dbReference>
<reference evidence="3 4" key="1">
    <citation type="journal article" date="2023" name="Hortic Res">
        <title>Pangenome of water caltrop reveals structural variations and asymmetric subgenome divergence after allopolyploidization.</title>
        <authorList>
            <person name="Zhang X."/>
            <person name="Chen Y."/>
            <person name="Wang L."/>
            <person name="Yuan Y."/>
            <person name="Fang M."/>
            <person name="Shi L."/>
            <person name="Lu R."/>
            <person name="Comes H.P."/>
            <person name="Ma Y."/>
            <person name="Chen Y."/>
            <person name="Huang G."/>
            <person name="Zhou Y."/>
            <person name="Zheng Z."/>
            <person name="Qiu Y."/>
        </authorList>
    </citation>
    <scope>NUCLEOTIDE SEQUENCE [LARGE SCALE GENOMIC DNA]</scope>
    <source>
        <tissue evidence="3">Roots</tissue>
    </source>
</reference>
<dbReference type="Proteomes" id="UP001345219">
    <property type="component" value="Chromosome 19"/>
</dbReference>
<comment type="similarity">
    <text evidence="1">Belongs to the fantastic four family.</text>
</comment>
<accession>A0AAN7G966</accession>
<evidence type="ECO:0000259" key="2">
    <source>
        <dbReference type="Pfam" id="PF11250"/>
    </source>
</evidence>
<name>A0AAN7G966_9MYRT</name>
<dbReference type="PANTHER" id="PTHR33155">
    <property type="entry name" value="FANTASTIC FOUR-LIKE PROTEIN (DUF3049)"/>
    <property type="match status" value="1"/>
</dbReference>
<organism evidence="3 4">
    <name type="scientific">Trapa incisa</name>
    <dbReference type="NCBI Taxonomy" id="236973"/>
    <lineage>
        <taxon>Eukaryota</taxon>
        <taxon>Viridiplantae</taxon>
        <taxon>Streptophyta</taxon>
        <taxon>Embryophyta</taxon>
        <taxon>Tracheophyta</taxon>
        <taxon>Spermatophyta</taxon>
        <taxon>Magnoliopsida</taxon>
        <taxon>eudicotyledons</taxon>
        <taxon>Gunneridae</taxon>
        <taxon>Pentapetalae</taxon>
        <taxon>rosids</taxon>
        <taxon>malvids</taxon>
        <taxon>Myrtales</taxon>
        <taxon>Lythraceae</taxon>
        <taxon>Trapa</taxon>
    </lineage>
</organism>
<protein>
    <recommendedName>
        <fullName evidence="2">FAF domain-containing protein</fullName>
    </recommendedName>
</protein>
<evidence type="ECO:0000256" key="1">
    <source>
        <dbReference type="ARBA" id="ARBA00008690"/>
    </source>
</evidence>
<dbReference type="InterPro" id="IPR046431">
    <property type="entry name" value="FAF_dom"/>
</dbReference>
<gene>
    <name evidence="3" type="ORF">SAY87_024443</name>
</gene>
<comment type="caution">
    <text evidence="3">The sequence shown here is derived from an EMBL/GenBank/DDBJ whole genome shotgun (WGS) entry which is preliminary data.</text>
</comment>
<dbReference type="EMBL" id="JAXIOK010000024">
    <property type="protein sequence ID" value="KAK4740855.1"/>
    <property type="molecule type" value="Genomic_DNA"/>
</dbReference>